<comment type="caution">
    <text evidence="2">The sequence shown here is derived from an EMBL/GenBank/DDBJ whole genome shotgun (WGS) entry which is preliminary data.</text>
</comment>
<keyword evidence="3" id="KW-1185">Reference proteome</keyword>
<protein>
    <submittedName>
        <fullName evidence="2">Uncharacterized protein</fullName>
    </submittedName>
</protein>
<organism evidence="2 3">
    <name type="scientific">Kineococcus glutinatus</name>
    <dbReference type="NCBI Taxonomy" id="1070872"/>
    <lineage>
        <taxon>Bacteria</taxon>
        <taxon>Bacillati</taxon>
        <taxon>Actinomycetota</taxon>
        <taxon>Actinomycetes</taxon>
        <taxon>Kineosporiales</taxon>
        <taxon>Kineosporiaceae</taxon>
        <taxon>Kineococcus</taxon>
    </lineage>
</organism>
<dbReference type="Proteomes" id="UP001501195">
    <property type="component" value="Unassembled WGS sequence"/>
</dbReference>
<feature type="region of interest" description="Disordered" evidence="1">
    <location>
        <begin position="33"/>
        <end position="61"/>
    </location>
</feature>
<feature type="compositionally biased region" description="Basic and acidic residues" evidence="1">
    <location>
        <begin position="33"/>
        <end position="59"/>
    </location>
</feature>
<evidence type="ECO:0000313" key="2">
    <source>
        <dbReference type="EMBL" id="GAA4970102.1"/>
    </source>
</evidence>
<accession>A0ABP9HGS6</accession>
<dbReference type="EMBL" id="BAABIL010000126">
    <property type="protein sequence ID" value="GAA4970102.1"/>
    <property type="molecule type" value="Genomic_DNA"/>
</dbReference>
<evidence type="ECO:0000256" key="1">
    <source>
        <dbReference type="SAM" id="MobiDB-lite"/>
    </source>
</evidence>
<sequence>MTEPVPVLSMRRTAEHGREFVRLDCVAGDAAPRRRYESPGMQHRGDARMRGAPGRRADEGPVTVVSRYQGDAALLGRARRNPAGPDQA</sequence>
<name>A0ABP9HGS6_9ACTN</name>
<evidence type="ECO:0000313" key="3">
    <source>
        <dbReference type="Proteomes" id="UP001501195"/>
    </source>
</evidence>
<gene>
    <name evidence="2" type="ORF">GCM10023225_10240</name>
</gene>
<reference evidence="3" key="1">
    <citation type="journal article" date="2019" name="Int. J. Syst. Evol. Microbiol.">
        <title>The Global Catalogue of Microorganisms (GCM) 10K type strain sequencing project: providing services to taxonomists for standard genome sequencing and annotation.</title>
        <authorList>
            <consortium name="The Broad Institute Genomics Platform"/>
            <consortium name="The Broad Institute Genome Sequencing Center for Infectious Disease"/>
            <person name="Wu L."/>
            <person name="Ma J."/>
        </authorList>
    </citation>
    <scope>NUCLEOTIDE SEQUENCE [LARGE SCALE GENOMIC DNA]</scope>
    <source>
        <strain evidence="3">JCM 18126</strain>
    </source>
</reference>
<proteinExistence type="predicted"/>